<dbReference type="InterPro" id="IPR029052">
    <property type="entry name" value="Metallo-depent_PP-like"/>
</dbReference>
<organism evidence="10 11">
    <name type="scientific">Clostridium amylolyticum</name>
    <dbReference type="NCBI Taxonomy" id="1121298"/>
    <lineage>
        <taxon>Bacteria</taxon>
        <taxon>Bacillati</taxon>
        <taxon>Bacillota</taxon>
        <taxon>Clostridia</taxon>
        <taxon>Eubacteriales</taxon>
        <taxon>Clostridiaceae</taxon>
        <taxon>Clostridium</taxon>
    </lineage>
</organism>
<name>A0A1M6P669_9CLOT</name>
<feature type="domain" description="Calcineurin-like phosphoesterase" evidence="8">
    <location>
        <begin position="1"/>
        <end position="95"/>
    </location>
</feature>
<evidence type="ECO:0000256" key="6">
    <source>
        <dbReference type="ARBA" id="ARBA00022839"/>
    </source>
</evidence>
<evidence type="ECO:0000256" key="2">
    <source>
        <dbReference type="ARBA" id="ARBA00011322"/>
    </source>
</evidence>
<evidence type="ECO:0000313" key="11">
    <source>
        <dbReference type="Proteomes" id="UP000184080"/>
    </source>
</evidence>
<dbReference type="PANTHER" id="PTHR30337">
    <property type="entry name" value="COMPONENT OF ATP-DEPENDENT DSDNA EXONUCLEASE"/>
    <property type="match status" value="1"/>
</dbReference>
<dbReference type="CDD" id="cd00840">
    <property type="entry name" value="MPP_Mre11_N"/>
    <property type="match status" value="1"/>
</dbReference>
<evidence type="ECO:0000256" key="4">
    <source>
        <dbReference type="ARBA" id="ARBA00022722"/>
    </source>
</evidence>
<dbReference type="Proteomes" id="UP000184080">
    <property type="component" value="Unassembled WGS sequence"/>
</dbReference>
<dbReference type="PANTHER" id="PTHR30337:SF0">
    <property type="entry name" value="NUCLEASE SBCCD SUBUNIT D"/>
    <property type="match status" value="1"/>
</dbReference>
<keyword evidence="7" id="KW-0233">DNA recombination</keyword>
<evidence type="ECO:0000256" key="3">
    <source>
        <dbReference type="ARBA" id="ARBA00013365"/>
    </source>
</evidence>
<dbReference type="InterPro" id="IPR026843">
    <property type="entry name" value="SbcD_C"/>
</dbReference>
<sequence>MKFIHTGDWHIGKIVNEFYMTLDQEYILNQLIELIAIEKPDALIIAGDLYDRSVAPVEAVELLDRTFSKILLELKTPIIAIAGNHDSPERLGFGSSILNAKGLYIEGILKEDITKVVLQDEYGPVNFYLVPYADPPVVRALYGREDIRCHDDAMKCIIENIKQKMQENERNVMVCHGFVIGCEEPEISESERPLSIGGTEYIKAEYFNAFNYTALGHLHGPQKVGGDNIRYSGSLMKYSFSEVKHKKSVTIVNIDEKGKVSVDLKELNAKRDMRKIKGSLKDLLNPEVYKGTNLEDYINVILTDEGEILDAIGQLRAVYPNIMMLTRENSIRNNEPSKTAAALGYKQKSKLELFNDFYTNITGLEFSEDKKSVMVNVLEKVEKEEWG</sequence>
<evidence type="ECO:0000256" key="1">
    <source>
        <dbReference type="ARBA" id="ARBA00010555"/>
    </source>
</evidence>
<protein>
    <recommendedName>
        <fullName evidence="3 7">Nuclease SbcCD subunit D</fullName>
    </recommendedName>
</protein>
<dbReference type="SUPFAM" id="SSF56300">
    <property type="entry name" value="Metallo-dependent phosphatases"/>
    <property type="match status" value="1"/>
</dbReference>
<dbReference type="Pfam" id="PF12320">
    <property type="entry name" value="SbcD_C"/>
    <property type="match status" value="1"/>
</dbReference>
<keyword evidence="7" id="KW-0255">Endonuclease</keyword>
<dbReference type="Pfam" id="PF00149">
    <property type="entry name" value="Metallophos"/>
    <property type="match status" value="1"/>
</dbReference>
<feature type="domain" description="Nuclease SbcCD subunit D C-terminal" evidence="9">
    <location>
        <begin position="270"/>
        <end position="360"/>
    </location>
</feature>
<dbReference type="OrthoDB" id="9773856at2"/>
<dbReference type="EMBL" id="FQZO01000014">
    <property type="protein sequence ID" value="SHK03451.1"/>
    <property type="molecule type" value="Genomic_DNA"/>
</dbReference>
<evidence type="ECO:0000259" key="9">
    <source>
        <dbReference type="Pfam" id="PF12320"/>
    </source>
</evidence>
<gene>
    <name evidence="7" type="primary">sbcD</name>
    <name evidence="10" type="ORF">SAMN05444401_0431</name>
</gene>
<proteinExistence type="inferred from homology"/>
<dbReference type="GO" id="GO:0006260">
    <property type="term" value="P:DNA replication"/>
    <property type="evidence" value="ECO:0007669"/>
    <property type="project" value="UniProtKB-KW"/>
</dbReference>
<dbReference type="AlphaFoldDB" id="A0A1M6P669"/>
<comment type="similarity">
    <text evidence="1 7">Belongs to the SbcD family.</text>
</comment>
<evidence type="ECO:0000256" key="7">
    <source>
        <dbReference type="RuleBase" id="RU363069"/>
    </source>
</evidence>
<dbReference type="GO" id="GO:0004519">
    <property type="term" value="F:endonuclease activity"/>
    <property type="evidence" value="ECO:0007669"/>
    <property type="project" value="UniProtKB-KW"/>
</dbReference>
<keyword evidence="6 7" id="KW-0269">Exonuclease</keyword>
<comment type="function">
    <text evidence="7">SbcCD cleaves DNA hairpin structures. These structures can inhibit DNA replication and are intermediates in certain DNA recombination reactions. The complex acts as a 3'-&gt;5' double strand exonuclease that can open hairpins. It also has a 5' single-strand endonuclease activity.</text>
</comment>
<evidence type="ECO:0000313" key="10">
    <source>
        <dbReference type="EMBL" id="SHK03451.1"/>
    </source>
</evidence>
<dbReference type="STRING" id="1121298.SAMN05444401_0431"/>
<dbReference type="GO" id="GO:0006310">
    <property type="term" value="P:DNA recombination"/>
    <property type="evidence" value="ECO:0007669"/>
    <property type="project" value="UniProtKB-KW"/>
</dbReference>
<dbReference type="Gene3D" id="3.60.21.10">
    <property type="match status" value="1"/>
</dbReference>
<keyword evidence="11" id="KW-1185">Reference proteome</keyword>
<dbReference type="GO" id="GO:0008408">
    <property type="term" value="F:3'-5' exonuclease activity"/>
    <property type="evidence" value="ECO:0007669"/>
    <property type="project" value="InterPro"/>
</dbReference>
<dbReference type="InterPro" id="IPR041796">
    <property type="entry name" value="Mre11_N"/>
</dbReference>
<evidence type="ECO:0000259" key="8">
    <source>
        <dbReference type="Pfam" id="PF00149"/>
    </source>
</evidence>
<accession>A0A1M6P669</accession>
<reference evidence="10 11" key="1">
    <citation type="submission" date="2016-11" db="EMBL/GenBank/DDBJ databases">
        <authorList>
            <person name="Jaros S."/>
            <person name="Januszkiewicz K."/>
            <person name="Wedrychowicz H."/>
        </authorList>
    </citation>
    <scope>NUCLEOTIDE SEQUENCE [LARGE SCALE GENOMIC DNA]</scope>
    <source>
        <strain evidence="10 11">DSM 21864</strain>
    </source>
</reference>
<keyword evidence="7" id="KW-0235">DNA replication</keyword>
<dbReference type="InterPro" id="IPR050535">
    <property type="entry name" value="DNA_Repair-Maintenance_Comp"/>
</dbReference>
<dbReference type="InterPro" id="IPR004593">
    <property type="entry name" value="SbcD"/>
</dbReference>
<keyword evidence="4 7" id="KW-0540">Nuclease</keyword>
<evidence type="ECO:0000256" key="5">
    <source>
        <dbReference type="ARBA" id="ARBA00022801"/>
    </source>
</evidence>
<comment type="subunit">
    <text evidence="2 7">Heterodimer of SbcC and SbcD.</text>
</comment>
<dbReference type="NCBIfam" id="TIGR00619">
    <property type="entry name" value="sbcd"/>
    <property type="match status" value="1"/>
</dbReference>
<dbReference type="InterPro" id="IPR004843">
    <property type="entry name" value="Calcineurin-like_PHP"/>
</dbReference>
<dbReference type="RefSeq" id="WP_073012646.1">
    <property type="nucleotide sequence ID" value="NZ_FQZO01000014.1"/>
</dbReference>
<keyword evidence="5 7" id="KW-0378">Hydrolase</keyword>